<sequence length="406" mass="46878">MSPTRDRCYWSPEFTIQSMEMTTWLVYLTFDSLRLPALGSIKRMKDGGPKSIQIEFELAYFDSNGSTSIKSSAYFRKNVCSREFEFPEMDEARSEFCPKDSVTVRCRIWRKGTEISKSELCFASTHYDVYQRHHVWAVKRFNLVLQGEKRIHVLNGSTKECPQMILILSLAESNGQECVFLHLEAPHLKNVFTVEAEISLLDAEGMKEESATHFHELNETAVCPFKENVNKFKEVGTLSDICLRAGTKSFPVHKFILSCRSPAFQAMFTSDMREKTSKCIDIPDLDADTLNRLLFYIYKDEVQELTWEIAVNLFKAADKYELMALKEKCSCFLKSNLSKSNVCEILTLADKYHDESLLNSVQELILNNSEIIYSDVWKVFKQNHSKLALETTEKIIYNMKHSVFVH</sequence>
<name>A0A4Y2IHU2_ARAVE</name>
<dbReference type="Proteomes" id="UP000499080">
    <property type="component" value="Unassembled WGS sequence"/>
</dbReference>
<gene>
    <name evidence="2" type="primary">spop-b_3</name>
    <name evidence="2" type="ORF">AVEN_228301_1</name>
</gene>
<dbReference type="AlphaFoldDB" id="A0A4Y2IHU2"/>
<proteinExistence type="predicted"/>
<dbReference type="EMBL" id="BGPR01002649">
    <property type="protein sequence ID" value="GBM76839.1"/>
    <property type="molecule type" value="Genomic_DNA"/>
</dbReference>
<dbReference type="SUPFAM" id="SSF54695">
    <property type="entry name" value="POZ domain"/>
    <property type="match status" value="1"/>
</dbReference>
<reference evidence="2 3" key="1">
    <citation type="journal article" date="2019" name="Sci. Rep.">
        <title>Orb-weaving spider Araneus ventricosus genome elucidates the spidroin gene catalogue.</title>
        <authorList>
            <person name="Kono N."/>
            <person name="Nakamura H."/>
            <person name="Ohtoshi R."/>
            <person name="Moran D.A.P."/>
            <person name="Shinohara A."/>
            <person name="Yoshida Y."/>
            <person name="Fujiwara M."/>
            <person name="Mori M."/>
            <person name="Tomita M."/>
            <person name="Arakawa K."/>
        </authorList>
    </citation>
    <scope>NUCLEOTIDE SEQUENCE [LARGE SCALE GENOMIC DNA]</scope>
</reference>
<evidence type="ECO:0000259" key="1">
    <source>
        <dbReference type="PROSITE" id="PS50097"/>
    </source>
</evidence>
<dbReference type="CDD" id="cd18186">
    <property type="entry name" value="BTB_POZ_ZBTB_KLHL-like"/>
    <property type="match status" value="1"/>
</dbReference>
<dbReference type="OrthoDB" id="6436188at2759"/>
<organism evidence="2 3">
    <name type="scientific">Araneus ventricosus</name>
    <name type="common">Orbweaver spider</name>
    <name type="synonym">Epeira ventricosa</name>
    <dbReference type="NCBI Taxonomy" id="182803"/>
    <lineage>
        <taxon>Eukaryota</taxon>
        <taxon>Metazoa</taxon>
        <taxon>Ecdysozoa</taxon>
        <taxon>Arthropoda</taxon>
        <taxon>Chelicerata</taxon>
        <taxon>Arachnida</taxon>
        <taxon>Araneae</taxon>
        <taxon>Araneomorphae</taxon>
        <taxon>Entelegynae</taxon>
        <taxon>Araneoidea</taxon>
        <taxon>Araneidae</taxon>
        <taxon>Araneus</taxon>
    </lineage>
</organism>
<dbReference type="Gene3D" id="1.25.40.420">
    <property type="match status" value="1"/>
</dbReference>
<keyword evidence="3" id="KW-1185">Reference proteome</keyword>
<comment type="caution">
    <text evidence="2">The sequence shown here is derived from an EMBL/GenBank/DDBJ whole genome shotgun (WGS) entry which is preliminary data.</text>
</comment>
<dbReference type="InterPro" id="IPR000210">
    <property type="entry name" value="BTB/POZ_dom"/>
</dbReference>
<evidence type="ECO:0000313" key="2">
    <source>
        <dbReference type="EMBL" id="GBM76839.1"/>
    </source>
</evidence>
<feature type="domain" description="BTB" evidence="1">
    <location>
        <begin position="239"/>
        <end position="306"/>
    </location>
</feature>
<dbReference type="PROSITE" id="PS50097">
    <property type="entry name" value="BTB"/>
    <property type="match status" value="1"/>
</dbReference>
<dbReference type="Pfam" id="PF00651">
    <property type="entry name" value="BTB"/>
    <property type="match status" value="1"/>
</dbReference>
<dbReference type="SMART" id="SM00225">
    <property type="entry name" value="BTB"/>
    <property type="match status" value="1"/>
</dbReference>
<dbReference type="InterPro" id="IPR011333">
    <property type="entry name" value="SKP1/BTB/POZ_sf"/>
</dbReference>
<evidence type="ECO:0000313" key="3">
    <source>
        <dbReference type="Proteomes" id="UP000499080"/>
    </source>
</evidence>
<dbReference type="Gene3D" id="3.30.710.10">
    <property type="entry name" value="Potassium Channel Kv1.1, Chain A"/>
    <property type="match status" value="1"/>
</dbReference>
<protein>
    <submittedName>
        <fullName evidence="2">Speckle-type POZ protein B</fullName>
    </submittedName>
</protein>
<dbReference type="PANTHER" id="PTHR24413">
    <property type="entry name" value="SPECKLE-TYPE POZ PROTEIN"/>
    <property type="match status" value="1"/>
</dbReference>
<accession>A0A4Y2IHU2</accession>